<sequence>MTIICLEGASSVGKSTTCQQFATQYDAFIVPETGLLFESPQLDGKELMMWLLERQIDRWHIAYEKNQQHEYVILDGDVFKIWYSWIYGYEHLSLDETANFFREKLLKNEISLPDAYVLFWAEEDELRKRKEMDQTRSRRNFDKHLRMIEPQMRYFHYLNELVPGYVGIHKAETVADNIHHIVKHSETLPDIKKREIEIFDRVIDFYKSTTP</sequence>
<evidence type="ECO:0000313" key="1">
    <source>
        <dbReference type="EMBL" id="WWP22089.1"/>
    </source>
</evidence>
<evidence type="ECO:0000313" key="2">
    <source>
        <dbReference type="Proteomes" id="UP001364764"/>
    </source>
</evidence>
<dbReference type="Proteomes" id="UP001364764">
    <property type="component" value="Chromosome"/>
</dbReference>
<dbReference type="EMBL" id="CP145892">
    <property type="protein sequence ID" value="WWP22089.1"/>
    <property type="molecule type" value="Genomic_DNA"/>
</dbReference>
<organism evidence="1 2">
    <name type="scientific">Paenibacillus amylolyticus</name>
    <dbReference type="NCBI Taxonomy" id="1451"/>
    <lineage>
        <taxon>Bacteria</taxon>
        <taxon>Bacillati</taxon>
        <taxon>Bacillota</taxon>
        <taxon>Bacilli</taxon>
        <taxon>Bacillales</taxon>
        <taxon>Paenibacillaceae</taxon>
        <taxon>Paenibacillus</taxon>
    </lineage>
</organism>
<dbReference type="AlphaFoldDB" id="A0ABD8AWZ8"/>
<accession>A0ABD8AWZ8</accession>
<dbReference type="Gene3D" id="3.40.50.300">
    <property type="entry name" value="P-loop containing nucleotide triphosphate hydrolases"/>
    <property type="match status" value="1"/>
</dbReference>
<dbReference type="InterPro" id="IPR027417">
    <property type="entry name" value="P-loop_NTPase"/>
</dbReference>
<protein>
    <submittedName>
        <fullName evidence="1">AAA family ATPase</fullName>
    </submittedName>
</protein>
<gene>
    <name evidence="1" type="ORF">V6668_07930</name>
</gene>
<dbReference type="GeneID" id="93475385"/>
<proteinExistence type="predicted"/>
<reference evidence="1 2" key="1">
    <citation type="submission" date="2024-02" db="EMBL/GenBank/DDBJ databases">
        <title>Complete sequences of two Paenibacillus sp. strains and one Lysinibacillus strain isolated from the environment on STAA medium highlight biotechnological potential.</title>
        <authorList>
            <person name="Attere S.A."/>
            <person name="Piche L.C."/>
            <person name="Intertaglia L."/>
            <person name="Lami R."/>
            <person name="Charette S.J."/>
            <person name="Vincent A.T."/>
        </authorList>
    </citation>
    <scope>NUCLEOTIDE SEQUENCE [LARGE SCALE GENOMIC DNA]</scope>
    <source>
        <strain evidence="1 2">Y5S-7</strain>
    </source>
</reference>
<dbReference type="SUPFAM" id="SSF52540">
    <property type="entry name" value="P-loop containing nucleoside triphosphate hydrolases"/>
    <property type="match status" value="1"/>
</dbReference>
<dbReference type="RefSeq" id="WP_036610570.1">
    <property type="nucleotide sequence ID" value="NZ_BIMJ01000002.1"/>
</dbReference>
<name>A0ABD8AWZ8_PAEAM</name>